<dbReference type="Pfam" id="PF11948">
    <property type="entry name" value="DUF3465"/>
    <property type="match status" value="1"/>
</dbReference>
<dbReference type="Proteomes" id="UP000074119">
    <property type="component" value="Chromosome"/>
</dbReference>
<evidence type="ECO:0000313" key="2">
    <source>
        <dbReference type="EMBL" id="AMO66824.1"/>
    </source>
</evidence>
<gene>
    <name evidence="2" type="ORF">AZF00_00260</name>
</gene>
<keyword evidence="1" id="KW-0472">Membrane</keyword>
<dbReference type="STRING" id="1470434.AZF00_00260"/>
<dbReference type="EMBL" id="CP014544">
    <property type="protein sequence ID" value="AMO66824.1"/>
    <property type="molecule type" value="Genomic_DNA"/>
</dbReference>
<protein>
    <recommendedName>
        <fullName evidence="4">DUF3465 domain-containing protein</fullName>
    </recommendedName>
</protein>
<dbReference type="KEGG" id="zal:AZF00_00260"/>
<proteinExistence type="predicted"/>
<name>A0A127M0R3_9GAMM</name>
<keyword evidence="1" id="KW-0812">Transmembrane</keyword>
<evidence type="ECO:0008006" key="4">
    <source>
        <dbReference type="Google" id="ProtNLM"/>
    </source>
</evidence>
<evidence type="ECO:0000313" key="3">
    <source>
        <dbReference type="Proteomes" id="UP000074119"/>
    </source>
</evidence>
<dbReference type="RefSeq" id="WP_008253217.1">
    <property type="nucleotide sequence ID" value="NZ_CP014544.1"/>
</dbReference>
<accession>A0A127M0R3</accession>
<organism evidence="2 3">
    <name type="scientific">Zhongshania aliphaticivorans</name>
    <dbReference type="NCBI Taxonomy" id="1470434"/>
    <lineage>
        <taxon>Bacteria</taxon>
        <taxon>Pseudomonadati</taxon>
        <taxon>Pseudomonadota</taxon>
        <taxon>Gammaproteobacteria</taxon>
        <taxon>Cellvibrionales</taxon>
        <taxon>Spongiibacteraceae</taxon>
        <taxon>Zhongshania</taxon>
    </lineage>
</organism>
<keyword evidence="1" id="KW-1133">Transmembrane helix</keyword>
<sequence>MASPRAIVLPSKFYVVKDGIVVKAIILVVTIVIIAVSYSCRANSPERMTDFLSSSAVQIAEADQILGEAYKNKRSDIQVQGQGRVEKILADDNKGSRHQRFILRLSSGQTLLVAHNIDLAPRIAGLQVGDSVGFYGEYEWNQRGGVVHWTHRDPAGRHAHGWLAHQGRRYQ</sequence>
<dbReference type="AlphaFoldDB" id="A0A127M0R3"/>
<feature type="transmembrane region" description="Helical" evidence="1">
    <location>
        <begin position="20"/>
        <end position="38"/>
    </location>
</feature>
<reference evidence="2 3" key="1">
    <citation type="submission" date="2015-12" db="EMBL/GenBank/DDBJ databases">
        <authorList>
            <person name="Shamseldin A."/>
            <person name="Moawad H."/>
            <person name="Abd El-Rahim W.M."/>
            <person name="Sadowsky M.J."/>
        </authorList>
    </citation>
    <scope>NUCLEOTIDE SEQUENCE [LARGE SCALE GENOMIC DNA]</scope>
    <source>
        <strain evidence="2 3">SM2</strain>
    </source>
</reference>
<dbReference type="InterPro" id="IPR021856">
    <property type="entry name" value="DUF3465"/>
</dbReference>
<evidence type="ECO:0000256" key="1">
    <source>
        <dbReference type="SAM" id="Phobius"/>
    </source>
</evidence>